<feature type="repeat" description="PPR" evidence="2">
    <location>
        <begin position="113"/>
        <end position="147"/>
    </location>
</feature>
<evidence type="ECO:0000313" key="4">
    <source>
        <dbReference type="Proteomes" id="UP000818029"/>
    </source>
</evidence>
<organism evidence="4 5">
    <name type="scientific">Gossypium hirsutum</name>
    <name type="common">Upland cotton</name>
    <name type="synonym">Gossypium mexicanum</name>
    <dbReference type="NCBI Taxonomy" id="3635"/>
    <lineage>
        <taxon>Eukaryota</taxon>
        <taxon>Viridiplantae</taxon>
        <taxon>Streptophyta</taxon>
        <taxon>Embryophyta</taxon>
        <taxon>Tracheophyta</taxon>
        <taxon>Spermatophyta</taxon>
        <taxon>Magnoliopsida</taxon>
        <taxon>eudicotyledons</taxon>
        <taxon>Gunneridae</taxon>
        <taxon>Pentapetalae</taxon>
        <taxon>rosids</taxon>
        <taxon>malvids</taxon>
        <taxon>Malvales</taxon>
        <taxon>Malvaceae</taxon>
        <taxon>Malvoideae</taxon>
        <taxon>Gossypium</taxon>
    </lineage>
</organism>
<dbReference type="GO" id="GO:0005739">
    <property type="term" value="C:mitochondrion"/>
    <property type="evidence" value="ECO:0007669"/>
    <property type="project" value="TreeGrafter"/>
</dbReference>
<evidence type="ECO:0000256" key="1">
    <source>
        <dbReference type="ARBA" id="ARBA00022737"/>
    </source>
</evidence>
<dbReference type="PROSITE" id="PS51375">
    <property type="entry name" value="PPR"/>
    <property type="match status" value="3"/>
</dbReference>
<evidence type="ECO:0000256" key="2">
    <source>
        <dbReference type="PROSITE-ProRule" id="PRU00708"/>
    </source>
</evidence>
<name>A0A1U8K7R5_GOSHI</name>
<dbReference type="STRING" id="3635.A0A1U8K7R5"/>
<accession>A0A1U8K7R5</accession>
<dbReference type="PANTHER" id="PTHR47801:SF1">
    <property type="entry name" value="OS05G0145600 PROTEIN"/>
    <property type="match status" value="1"/>
</dbReference>
<dbReference type="InterPro" id="IPR011990">
    <property type="entry name" value="TPR-like_helical_dom_sf"/>
</dbReference>
<reference evidence="4" key="1">
    <citation type="journal article" date="2020" name="Nat. Genet.">
        <title>Genomic diversifications of five Gossypium allopolyploid species and their impact on cotton improvement.</title>
        <authorList>
            <person name="Chen Z.J."/>
            <person name="Sreedasyam A."/>
            <person name="Ando A."/>
            <person name="Song Q."/>
            <person name="De Santiago L.M."/>
            <person name="Hulse-Kemp A.M."/>
            <person name="Ding M."/>
            <person name="Ye W."/>
            <person name="Kirkbride R.C."/>
            <person name="Jenkins J."/>
            <person name="Plott C."/>
            <person name="Lovell J."/>
            <person name="Lin Y.M."/>
            <person name="Vaughn R."/>
            <person name="Liu B."/>
            <person name="Simpson S."/>
            <person name="Scheffler B.E."/>
            <person name="Wen L."/>
            <person name="Saski C.A."/>
            <person name="Grover C.E."/>
            <person name="Hu G."/>
            <person name="Conover J.L."/>
            <person name="Carlson J.W."/>
            <person name="Shu S."/>
            <person name="Boston L.B."/>
            <person name="Williams M."/>
            <person name="Peterson D.G."/>
            <person name="McGee K."/>
            <person name="Jones D.C."/>
            <person name="Wendel J.F."/>
            <person name="Stelly D.M."/>
            <person name="Grimwood J."/>
            <person name="Schmutz J."/>
        </authorList>
    </citation>
    <scope>NUCLEOTIDE SEQUENCE [LARGE SCALE GENOMIC DNA]</scope>
    <source>
        <strain evidence="4">cv. TM-1</strain>
    </source>
</reference>
<dbReference type="NCBIfam" id="TIGR00756">
    <property type="entry name" value="PPR"/>
    <property type="match status" value="2"/>
</dbReference>
<dbReference type="Gene3D" id="1.25.40.10">
    <property type="entry name" value="Tetratricopeptide repeat domain"/>
    <property type="match status" value="2"/>
</dbReference>
<keyword evidence="4" id="KW-1185">Reference proteome</keyword>
<feature type="repeat" description="PPR" evidence="2">
    <location>
        <begin position="183"/>
        <end position="217"/>
    </location>
</feature>
<dbReference type="AlphaFoldDB" id="A0A1U8K7R5"/>
<dbReference type="Pfam" id="PF13812">
    <property type="entry name" value="PPR_3"/>
    <property type="match status" value="1"/>
</dbReference>
<reference evidence="5" key="2">
    <citation type="submission" date="2025-08" db="UniProtKB">
        <authorList>
            <consortium name="RefSeq"/>
        </authorList>
    </citation>
    <scope>IDENTIFICATION</scope>
</reference>
<dbReference type="OMA" id="MQARNII"/>
<protein>
    <submittedName>
        <fullName evidence="5">Pentatricopeptide repeat-containing protein At4g35850, mitochondrial</fullName>
    </submittedName>
</protein>
<feature type="repeat" description="PPR" evidence="2">
    <location>
        <begin position="148"/>
        <end position="182"/>
    </location>
</feature>
<dbReference type="InterPro" id="IPR002885">
    <property type="entry name" value="PPR_rpt"/>
</dbReference>
<dbReference type="Pfam" id="PF13041">
    <property type="entry name" value="PPR_2"/>
    <property type="match status" value="1"/>
</dbReference>
<gene>
    <name evidence="5" type="primary">LOC107914223</name>
</gene>
<keyword evidence="1" id="KW-0677">Repeat</keyword>
<evidence type="ECO:0000313" key="5">
    <source>
        <dbReference type="RefSeq" id="XP_016698541.2"/>
    </source>
</evidence>
<evidence type="ECO:0000256" key="3">
    <source>
        <dbReference type="SAM" id="MobiDB-lite"/>
    </source>
</evidence>
<proteinExistence type="predicted"/>
<dbReference type="KEGG" id="ghi:107914223"/>
<dbReference type="RefSeq" id="XP_016698541.2">
    <property type="nucleotide sequence ID" value="XM_016843052.2"/>
</dbReference>
<sequence length="481" mass="54247">MITNKGEKKKKETEKKHKGFLEAKQSEENPSLLFTLFSPMKFLFRFISGPNRTLLRSLGRRQFSDLTGTKAKRNYADNVSEYNTVLASLNAKRRHFLLRDVFDDMMLDGVQPTRDTFEALIMGTMRGSRLQDALFFRDEMKAMGLVPEVSLYNFLISTCGKCKNANLAIQILEEMKRYNVKPNGQTYVCLINACAAAGRLDQVLAIVRDMTAAGGELNKFCYAGLIIAHMNKTPRSDDVAAKIIELAEQSKGWSSVEESGNNGNTMLGISEEELYNLPTAEFVHRRFFIYRQFTVYHVAFHACADLKNVEATETLLEMLKKDGKVPDTFITMQIMRCYLHAGNIDHAVQIFEDYMNGGKPPAMELYATLIEGAMVGYTPRGMELAQETLVNMTKRNFFLNSKFGSDLLLIAAGEKTGGYTNANYIWDLMQARKIVPSLPAVEAYYSGLKGREIPEDDPRLQLVTRTLNNLRARFGPSLGRP</sequence>
<dbReference type="GeneID" id="107914223"/>
<dbReference type="PANTHER" id="PTHR47801">
    <property type="entry name" value="OS05G0145600 PROTEIN"/>
    <property type="match status" value="1"/>
</dbReference>
<feature type="region of interest" description="Disordered" evidence="3">
    <location>
        <begin position="1"/>
        <end position="22"/>
    </location>
</feature>
<dbReference type="Proteomes" id="UP000818029">
    <property type="component" value="Chromosome D10"/>
</dbReference>
<dbReference type="PaxDb" id="3635-A0A1U8K7R5"/>